<evidence type="ECO:0008006" key="3">
    <source>
        <dbReference type="Google" id="ProtNLM"/>
    </source>
</evidence>
<dbReference type="EMBL" id="JAANBB010000019">
    <property type="protein sequence ID" value="KAF7555585.1"/>
    <property type="molecule type" value="Genomic_DNA"/>
</dbReference>
<keyword evidence="2" id="KW-1185">Reference proteome</keyword>
<name>A0A9P5HNY3_9HYPO</name>
<dbReference type="OrthoDB" id="4738875at2759"/>
<accession>A0A9P5HNY3</accession>
<dbReference type="Gene3D" id="3.40.630.30">
    <property type="match status" value="1"/>
</dbReference>
<dbReference type="InterPro" id="IPR016181">
    <property type="entry name" value="Acyl_CoA_acyltransferase"/>
</dbReference>
<evidence type="ECO:0000313" key="1">
    <source>
        <dbReference type="EMBL" id="KAF7555585.1"/>
    </source>
</evidence>
<comment type="caution">
    <text evidence="1">The sequence shown here is derived from an EMBL/GenBank/DDBJ whole genome shotgun (WGS) entry which is preliminary data.</text>
</comment>
<proteinExistence type="predicted"/>
<gene>
    <name evidence="1" type="ORF">G7Z17_g2075</name>
</gene>
<dbReference type="AlphaFoldDB" id="A0A9P5HNY3"/>
<organism evidence="1 2">
    <name type="scientific">Cylindrodendrum hubeiense</name>
    <dbReference type="NCBI Taxonomy" id="595255"/>
    <lineage>
        <taxon>Eukaryota</taxon>
        <taxon>Fungi</taxon>
        <taxon>Dikarya</taxon>
        <taxon>Ascomycota</taxon>
        <taxon>Pezizomycotina</taxon>
        <taxon>Sordariomycetes</taxon>
        <taxon>Hypocreomycetidae</taxon>
        <taxon>Hypocreales</taxon>
        <taxon>Nectriaceae</taxon>
        <taxon>Cylindrodendrum</taxon>
    </lineage>
</organism>
<dbReference type="SUPFAM" id="SSF55729">
    <property type="entry name" value="Acyl-CoA N-acyltransferases (Nat)"/>
    <property type="match status" value="1"/>
</dbReference>
<dbReference type="Proteomes" id="UP000722485">
    <property type="component" value="Unassembled WGS sequence"/>
</dbReference>
<evidence type="ECO:0000313" key="2">
    <source>
        <dbReference type="Proteomes" id="UP000722485"/>
    </source>
</evidence>
<sequence>MASPRHTQPPLASPPALPSFGPLRLAAPADIPRLGVVSTAGFCYSEDAIWDRPHHKKYPQSTINSFWWDMNDFFKCDEIIVVAAVDRYDPGESSKIWASIPVDNGWTPPSPGDEVVVGVGVWKLAPSSTLLNTFQNSNALYPTLPEYDLNDIDVERVERTIDIIDYGENKYFNGLTTLERLVVHPAYWKRGHGERLARWGMAMCDLDHIDQGVVASEMGATLFTRLGYERLTELQVEGDNEDDKGLTYELLQYKAAVSIE</sequence>
<reference evidence="1" key="1">
    <citation type="submission" date="2020-03" db="EMBL/GenBank/DDBJ databases">
        <title>Draft Genome Sequence of Cylindrodendrum hubeiense.</title>
        <authorList>
            <person name="Buettner E."/>
            <person name="Kellner H."/>
        </authorList>
    </citation>
    <scope>NUCLEOTIDE SEQUENCE</scope>
    <source>
        <strain evidence="1">IHI 201604</strain>
    </source>
</reference>
<protein>
    <recommendedName>
        <fullName evidence="3">N-acetyltransferase domain-containing protein</fullName>
    </recommendedName>
</protein>